<reference evidence="2" key="1">
    <citation type="submission" date="2020-05" db="EMBL/GenBank/DDBJ databases">
        <authorList>
            <person name="Chiriac C."/>
            <person name="Salcher M."/>
            <person name="Ghai R."/>
            <person name="Kavagutti S V."/>
        </authorList>
    </citation>
    <scope>NUCLEOTIDE SEQUENCE</scope>
</reference>
<dbReference type="Pfam" id="PF02515">
    <property type="entry name" value="CoA_transf_3"/>
    <property type="match status" value="1"/>
</dbReference>
<proteinExistence type="predicted"/>
<gene>
    <name evidence="2" type="ORF">UFOPK1835_00461</name>
</gene>
<dbReference type="PANTHER" id="PTHR48207">
    <property type="entry name" value="SUCCINATE--HYDROXYMETHYLGLUTARATE COA-TRANSFERASE"/>
    <property type="match status" value="1"/>
</dbReference>
<dbReference type="GO" id="GO:0008410">
    <property type="term" value="F:CoA-transferase activity"/>
    <property type="evidence" value="ECO:0007669"/>
    <property type="project" value="TreeGrafter"/>
</dbReference>
<keyword evidence="1" id="KW-0808">Transferase</keyword>
<dbReference type="Gene3D" id="3.40.50.10540">
    <property type="entry name" value="Crotonobetainyl-coa:carnitine coa-transferase, domain 1"/>
    <property type="match status" value="1"/>
</dbReference>
<organism evidence="2">
    <name type="scientific">freshwater metagenome</name>
    <dbReference type="NCBI Taxonomy" id="449393"/>
    <lineage>
        <taxon>unclassified sequences</taxon>
        <taxon>metagenomes</taxon>
        <taxon>ecological metagenomes</taxon>
    </lineage>
</organism>
<dbReference type="InterPro" id="IPR023606">
    <property type="entry name" value="CoA-Trfase_III_dom_1_sf"/>
</dbReference>
<name>A0A6J6GKA3_9ZZZZ</name>
<dbReference type="AlphaFoldDB" id="A0A6J6GKA3"/>
<evidence type="ECO:0000256" key="1">
    <source>
        <dbReference type="ARBA" id="ARBA00022679"/>
    </source>
</evidence>
<dbReference type="InterPro" id="IPR050483">
    <property type="entry name" value="CoA-transferase_III_domain"/>
</dbReference>
<dbReference type="InterPro" id="IPR044855">
    <property type="entry name" value="CoA-Trfase_III_dom3_sf"/>
</dbReference>
<sequence length="395" mass="41813">MTRPLEGIRITDLSIALTGPYASALLADQGADVVKVERVGFGDIARWVGVAVNGISALFQACNRGKRSIAVDISLPDGQEIVRRLAAQSDVFIQNFRPGALDRAGLGWKELSVENPDLIYVSLSGFGSIGPYAHKGAYDTVIQAYAGLATNQSDPDEGTPVFLRQTAADKITALYAVQAITAALFARERGLGGQHIELSMTDAVVSFLWADAAGNEMMLDSDHTMNSSFVQGSRPFRFIDGWGIATPTADADFHGMCRALGVEGHDDPRVATIGERRRNPEATADIMRACHAAAGNFTVAEVLATMDEHRVPFGLVIAPADLPDDPHARAMGLFEESVHPLAGRLRQPRHPARFGGTPSAIGGPAPTLGQHTDEILGELGLGAAVEALRASGSVA</sequence>
<dbReference type="PANTHER" id="PTHR48207:SF3">
    <property type="entry name" value="SUCCINATE--HYDROXYMETHYLGLUTARATE COA-TRANSFERASE"/>
    <property type="match status" value="1"/>
</dbReference>
<dbReference type="InterPro" id="IPR003673">
    <property type="entry name" value="CoA-Trfase_fam_III"/>
</dbReference>
<dbReference type="SUPFAM" id="SSF89796">
    <property type="entry name" value="CoA-transferase family III (CaiB/BaiF)"/>
    <property type="match status" value="1"/>
</dbReference>
<dbReference type="Gene3D" id="3.30.1540.10">
    <property type="entry name" value="formyl-coa transferase, domain 3"/>
    <property type="match status" value="1"/>
</dbReference>
<protein>
    <submittedName>
        <fullName evidence="2">Unannotated protein</fullName>
    </submittedName>
</protein>
<accession>A0A6J6GKA3</accession>
<dbReference type="EMBL" id="CAEZUP010000012">
    <property type="protein sequence ID" value="CAB4601752.1"/>
    <property type="molecule type" value="Genomic_DNA"/>
</dbReference>
<evidence type="ECO:0000313" key="2">
    <source>
        <dbReference type="EMBL" id="CAB4601752.1"/>
    </source>
</evidence>